<reference evidence="9" key="1">
    <citation type="submission" date="2021-02" db="EMBL/GenBank/DDBJ databases">
        <title>Genome sequence Cadophora malorum strain M34.</title>
        <authorList>
            <person name="Stefanovic E."/>
            <person name="Vu D."/>
            <person name="Scully C."/>
            <person name="Dijksterhuis J."/>
            <person name="Roader J."/>
            <person name="Houbraken J."/>
        </authorList>
    </citation>
    <scope>NUCLEOTIDE SEQUENCE</scope>
    <source>
        <strain evidence="9">M34</strain>
    </source>
</reference>
<evidence type="ECO:0000256" key="3">
    <source>
        <dbReference type="ARBA" id="ARBA00022989"/>
    </source>
</evidence>
<accession>A0A8H7T973</accession>
<feature type="transmembrane region" description="Helical" evidence="7">
    <location>
        <begin position="77"/>
        <end position="99"/>
    </location>
</feature>
<feature type="region of interest" description="Disordered" evidence="6">
    <location>
        <begin position="401"/>
        <end position="431"/>
    </location>
</feature>
<evidence type="ECO:0000256" key="5">
    <source>
        <dbReference type="ARBA" id="ARBA00038359"/>
    </source>
</evidence>
<feature type="domain" description="Rhodopsin" evidence="8">
    <location>
        <begin position="95"/>
        <end position="333"/>
    </location>
</feature>
<sequence>MADLGTVISHAPQCELPGIWCGYSPGSTIESIIGLHKHTTAKSSVNLCAGRMYSRRTDRDLQQKICVGFPVESHSTLIAVIGLVTGPLALLAVALRIYSRVAISKGLNKDDGLILVGSAFLTTLTVLDVYNAWGNGLGSHFWNIDPRKSTVFLKMFYSCEIIYVVTMMLVKCSILAFYYRVFMATWFKVADILVMVLTVTSSLAIAFVVIGQCSPISGVWDKSIHSVCVDMNAVVVASGAIGVALDLLIILLPFPELWGLKMSFRKKMNIFIMFSLGSFACITSIIRLKFILSFVQSTDPTFDNTATVNWTTIEVSVAMSCACLPAIRVLLARWLPRWFDSDAAVPRPARRPIPYRALPDRVEKAAPPKLYRDISTLATDSSSQSMSLHFNDERHFSFGLTQEKERHPVPPSHAVAWDGDRSGDNGPPVLPKFACSPTIRLPIWKETQN</sequence>
<evidence type="ECO:0000256" key="4">
    <source>
        <dbReference type="ARBA" id="ARBA00023136"/>
    </source>
</evidence>
<keyword evidence="2 7" id="KW-0812">Transmembrane</keyword>
<evidence type="ECO:0000256" key="1">
    <source>
        <dbReference type="ARBA" id="ARBA00004141"/>
    </source>
</evidence>
<comment type="caution">
    <text evidence="9">The sequence shown here is derived from an EMBL/GenBank/DDBJ whole genome shotgun (WGS) entry which is preliminary data.</text>
</comment>
<evidence type="ECO:0000313" key="9">
    <source>
        <dbReference type="EMBL" id="KAG4414591.1"/>
    </source>
</evidence>
<keyword evidence="3 7" id="KW-1133">Transmembrane helix</keyword>
<dbReference type="PANTHER" id="PTHR33048:SF47">
    <property type="entry name" value="INTEGRAL MEMBRANE PROTEIN-RELATED"/>
    <property type="match status" value="1"/>
</dbReference>
<protein>
    <recommendedName>
        <fullName evidence="8">Rhodopsin domain-containing protein</fullName>
    </recommendedName>
</protein>
<dbReference type="AlphaFoldDB" id="A0A8H7T973"/>
<dbReference type="EMBL" id="JAFJYH010000258">
    <property type="protein sequence ID" value="KAG4414591.1"/>
    <property type="molecule type" value="Genomic_DNA"/>
</dbReference>
<comment type="subcellular location">
    <subcellularLocation>
        <location evidence="1">Membrane</location>
        <topology evidence="1">Multi-pass membrane protein</topology>
    </subcellularLocation>
</comment>
<dbReference type="OrthoDB" id="5329176at2759"/>
<dbReference type="InterPro" id="IPR049326">
    <property type="entry name" value="Rhodopsin_dom_fungi"/>
</dbReference>
<comment type="similarity">
    <text evidence="5">Belongs to the SAT4 family.</text>
</comment>
<dbReference type="GO" id="GO:0016020">
    <property type="term" value="C:membrane"/>
    <property type="evidence" value="ECO:0007669"/>
    <property type="project" value="UniProtKB-SubCell"/>
</dbReference>
<organism evidence="9 10">
    <name type="scientific">Cadophora malorum</name>
    <dbReference type="NCBI Taxonomy" id="108018"/>
    <lineage>
        <taxon>Eukaryota</taxon>
        <taxon>Fungi</taxon>
        <taxon>Dikarya</taxon>
        <taxon>Ascomycota</taxon>
        <taxon>Pezizomycotina</taxon>
        <taxon>Leotiomycetes</taxon>
        <taxon>Helotiales</taxon>
        <taxon>Ploettnerulaceae</taxon>
        <taxon>Cadophora</taxon>
    </lineage>
</organism>
<feature type="transmembrane region" description="Helical" evidence="7">
    <location>
        <begin position="192"/>
        <end position="211"/>
    </location>
</feature>
<feature type="transmembrane region" description="Helical" evidence="7">
    <location>
        <begin position="310"/>
        <end position="331"/>
    </location>
</feature>
<gene>
    <name evidence="9" type="ORF">IFR04_012289</name>
</gene>
<keyword evidence="10" id="KW-1185">Reference proteome</keyword>
<feature type="transmembrane region" description="Helical" evidence="7">
    <location>
        <begin position="111"/>
        <end position="133"/>
    </location>
</feature>
<name>A0A8H7T973_9HELO</name>
<dbReference type="Pfam" id="PF20684">
    <property type="entry name" value="Fung_rhodopsin"/>
    <property type="match status" value="1"/>
</dbReference>
<evidence type="ECO:0000259" key="8">
    <source>
        <dbReference type="Pfam" id="PF20684"/>
    </source>
</evidence>
<evidence type="ECO:0000256" key="6">
    <source>
        <dbReference type="SAM" id="MobiDB-lite"/>
    </source>
</evidence>
<keyword evidence="4 7" id="KW-0472">Membrane</keyword>
<dbReference type="InterPro" id="IPR052337">
    <property type="entry name" value="SAT4-like"/>
</dbReference>
<evidence type="ECO:0000313" key="10">
    <source>
        <dbReference type="Proteomes" id="UP000664132"/>
    </source>
</evidence>
<feature type="transmembrane region" description="Helical" evidence="7">
    <location>
        <begin position="270"/>
        <end position="290"/>
    </location>
</feature>
<evidence type="ECO:0000256" key="2">
    <source>
        <dbReference type="ARBA" id="ARBA00022692"/>
    </source>
</evidence>
<proteinExistence type="inferred from homology"/>
<dbReference type="PANTHER" id="PTHR33048">
    <property type="entry name" value="PTH11-LIKE INTEGRAL MEMBRANE PROTEIN (AFU_ORTHOLOGUE AFUA_5G11245)"/>
    <property type="match status" value="1"/>
</dbReference>
<feature type="transmembrane region" description="Helical" evidence="7">
    <location>
        <begin position="231"/>
        <end position="258"/>
    </location>
</feature>
<evidence type="ECO:0000256" key="7">
    <source>
        <dbReference type="SAM" id="Phobius"/>
    </source>
</evidence>
<dbReference type="Proteomes" id="UP000664132">
    <property type="component" value="Unassembled WGS sequence"/>
</dbReference>
<feature type="transmembrane region" description="Helical" evidence="7">
    <location>
        <begin position="161"/>
        <end position="180"/>
    </location>
</feature>